<proteinExistence type="inferred from homology"/>
<dbReference type="InterPro" id="IPR036409">
    <property type="entry name" value="Aldolase_II/adducin_N_sf"/>
</dbReference>
<dbReference type="AlphaFoldDB" id="A0AAV2TB21"/>
<gene>
    <name evidence="4" type="ORF">CDAUBV1_LOCUS6575</name>
</gene>
<name>A0AAV2TB21_CALDB</name>
<sequence>MEGASLSTEVPQMLNSSTRVTDTLRSFPESSVCVSQTVSMNRPKQSSALQQLSELLGQNLKLQGLADFKELLRVIVPNFHRNIPTIPVNDLRGEEASAYSREECVLRRSLAALYRLIDIRGWTHSIYNHISARSTDSPQQFLINPFGLLYHEIQASSLVKIDDEGNIVHQGSTVLGVNKAGWTLHSALYGARKDVNCITHIHLPDVIAVSCMRAGLLPVSPEANELLTNSGVCFHDYHGILVDETERSSIQSDLGPKAKILFLRNHGVAIAASSVPEAWYLLKRVVAACQTQMRMLQLMGGTNLLAELKETGTQLLNGAEVHTPPGVHRENGELEDRQKDHSLVNGKTHSDNAESSWSPEDLEFEAEMRVLDSAGFRTGHIYRQPNLLRHVQPGSTWGGDTMGDQMTGAELMTTDFSATEFSAADDIAAAEAAGAQQRARIADHVRANRQRSLQRNQWLSKTKEFDTSGTAGSGVVTSSLLVSPVSTTSGSVLPTVPQPFRPPESPLTTPVKRPGSTDANNSTSASRTISSPISYDIRRVPPDSTPNSQVVFPVNGYARPSSVEPTTPPPEKEITTHMMKSATLPANVQRLEINEKAHLTNTLQSTGSAVHSGDEEVKLVFAVFA</sequence>
<feature type="compositionally biased region" description="Pro residues" evidence="2">
    <location>
        <begin position="496"/>
        <end position="505"/>
    </location>
</feature>
<dbReference type="GO" id="GO:0005886">
    <property type="term" value="C:plasma membrane"/>
    <property type="evidence" value="ECO:0007669"/>
    <property type="project" value="UniProtKB-SubCell"/>
</dbReference>
<dbReference type="GO" id="GO:0014069">
    <property type="term" value="C:postsynaptic density"/>
    <property type="evidence" value="ECO:0007669"/>
    <property type="project" value="TreeGrafter"/>
</dbReference>
<feature type="region of interest" description="Disordered" evidence="2">
    <location>
        <begin position="319"/>
        <end position="359"/>
    </location>
</feature>
<evidence type="ECO:0000313" key="4">
    <source>
        <dbReference type="EMBL" id="CAL5133316.1"/>
    </source>
</evidence>
<feature type="compositionally biased region" description="Polar residues" evidence="2">
    <location>
        <begin position="517"/>
        <end position="533"/>
    </location>
</feature>
<dbReference type="InterPro" id="IPR001303">
    <property type="entry name" value="Aldolase_II/adducin_N"/>
</dbReference>
<dbReference type="Gene3D" id="3.40.225.10">
    <property type="entry name" value="Class II aldolase/adducin N-terminal domain"/>
    <property type="match status" value="1"/>
</dbReference>
<dbReference type="Proteomes" id="UP001497525">
    <property type="component" value="Unassembled WGS sequence"/>
</dbReference>
<dbReference type="GO" id="GO:0005856">
    <property type="term" value="C:cytoskeleton"/>
    <property type="evidence" value="ECO:0007669"/>
    <property type="project" value="TreeGrafter"/>
</dbReference>
<dbReference type="PANTHER" id="PTHR10672">
    <property type="entry name" value="ADDUCIN"/>
    <property type="match status" value="1"/>
</dbReference>
<evidence type="ECO:0000259" key="3">
    <source>
        <dbReference type="SMART" id="SM01007"/>
    </source>
</evidence>
<evidence type="ECO:0000256" key="1">
    <source>
        <dbReference type="ARBA" id="ARBA00006274"/>
    </source>
</evidence>
<dbReference type="PANTHER" id="PTHR10672:SF3">
    <property type="entry name" value="PROTEIN HU-LI TAI SHAO"/>
    <property type="match status" value="1"/>
</dbReference>
<feature type="domain" description="Class II aldolase/adducin N-terminal" evidence="3">
    <location>
        <begin position="108"/>
        <end position="293"/>
    </location>
</feature>
<feature type="compositionally biased region" description="Low complexity" evidence="2">
    <location>
        <begin position="486"/>
        <end position="495"/>
    </location>
</feature>
<dbReference type="NCBIfam" id="NF005451">
    <property type="entry name" value="PRK07044.1"/>
    <property type="match status" value="1"/>
</dbReference>
<organism evidence="4 5">
    <name type="scientific">Calicophoron daubneyi</name>
    <name type="common">Rumen fluke</name>
    <name type="synonym">Paramphistomum daubneyi</name>
    <dbReference type="NCBI Taxonomy" id="300641"/>
    <lineage>
        <taxon>Eukaryota</taxon>
        <taxon>Metazoa</taxon>
        <taxon>Spiralia</taxon>
        <taxon>Lophotrochozoa</taxon>
        <taxon>Platyhelminthes</taxon>
        <taxon>Trematoda</taxon>
        <taxon>Digenea</taxon>
        <taxon>Plagiorchiida</taxon>
        <taxon>Pronocephalata</taxon>
        <taxon>Paramphistomoidea</taxon>
        <taxon>Paramphistomidae</taxon>
        <taxon>Calicophoron</taxon>
    </lineage>
</organism>
<feature type="compositionally biased region" description="Basic and acidic residues" evidence="2">
    <location>
        <begin position="327"/>
        <end position="352"/>
    </location>
</feature>
<reference evidence="4" key="1">
    <citation type="submission" date="2024-06" db="EMBL/GenBank/DDBJ databases">
        <authorList>
            <person name="Liu X."/>
            <person name="Lenzi L."/>
            <person name="Haldenby T S."/>
            <person name="Uol C."/>
        </authorList>
    </citation>
    <scope>NUCLEOTIDE SEQUENCE</scope>
</reference>
<feature type="region of interest" description="Disordered" evidence="2">
    <location>
        <begin position="486"/>
        <end position="569"/>
    </location>
</feature>
<dbReference type="SMART" id="SM01007">
    <property type="entry name" value="Aldolase_II"/>
    <property type="match status" value="1"/>
</dbReference>
<accession>A0AAV2TB21</accession>
<protein>
    <recommendedName>
        <fullName evidence="3">Class II aldolase/adducin N-terminal domain-containing protein</fullName>
    </recommendedName>
</protein>
<dbReference type="SUPFAM" id="SSF53639">
    <property type="entry name" value="AraD/HMP-PK domain-like"/>
    <property type="match status" value="1"/>
</dbReference>
<dbReference type="EMBL" id="CAXLJL010000156">
    <property type="protein sequence ID" value="CAL5133316.1"/>
    <property type="molecule type" value="Genomic_DNA"/>
</dbReference>
<dbReference type="GO" id="GO:0051015">
    <property type="term" value="F:actin filament binding"/>
    <property type="evidence" value="ECO:0007669"/>
    <property type="project" value="TreeGrafter"/>
</dbReference>
<evidence type="ECO:0000313" key="5">
    <source>
        <dbReference type="Proteomes" id="UP001497525"/>
    </source>
</evidence>
<comment type="similarity">
    <text evidence="1">Belongs to the aldolase class II family. Adducin subfamily.</text>
</comment>
<evidence type="ECO:0000256" key="2">
    <source>
        <dbReference type="SAM" id="MobiDB-lite"/>
    </source>
</evidence>
<dbReference type="InterPro" id="IPR051017">
    <property type="entry name" value="Aldolase-II_Adducin_sf"/>
</dbReference>
<comment type="caution">
    <text evidence="4">The sequence shown here is derived from an EMBL/GenBank/DDBJ whole genome shotgun (WGS) entry which is preliminary data.</text>
</comment>
<dbReference type="Pfam" id="PF00596">
    <property type="entry name" value="Aldolase_II"/>
    <property type="match status" value="1"/>
</dbReference>